<evidence type="ECO:0000313" key="5">
    <source>
        <dbReference type="EMBL" id="MBP1926263.1"/>
    </source>
</evidence>
<feature type="domain" description="Solute-binding protein family 5" evidence="4">
    <location>
        <begin position="89"/>
        <end position="438"/>
    </location>
</feature>
<proteinExistence type="predicted"/>
<dbReference type="PROSITE" id="PS51257">
    <property type="entry name" value="PROKAR_LIPOPROTEIN"/>
    <property type="match status" value="1"/>
</dbReference>
<keyword evidence="6" id="KW-1185">Reference proteome</keyword>
<feature type="compositionally biased region" description="Polar residues" evidence="2">
    <location>
        <begin position="25"/>
        <end position="37"/>
    </location>
</feature>
<reference evidence="5 6" key="1">
    <citation type="submission" date="2021-03" db="EMBL/GenBank/DDBJ databases">
        <title>Genomic Encyclopedia of Type Strains, Phase IV (KMG-IV): sequencing the most valuable type-strain genomes for metagenomic binning, comparative biology and taxonomic classification.</title>
        <authorList>
            <person name="Goeker M."/>
        </authorList>
    </citation>
    <scope>NUCLEOTIDE SEQUENCE [LARGE SCALE GENOMIC DNA]</scope>
    <source>
        <strain evidence="5 6">DSM 24004</strain>
    </source>
</reference>
<organism evidence="5 6">
    <name type="scientific">Sedimentibacter acidaminivorans</name>
    <dbReference type="NCBI Taxonomy" id="913099"/>
    <lineage>
        <taxon>Bacteria</taxon>
        <taxon>Bacillati</taxon>
        <taxon>Bacillota</taxon>
        <taxon>Tissierellia</taxon>
        <taxon>Sedimentibacter</taxon>
    </lineage>
</organism>
<comment type="caution">
    <text evidence="5">The sequence shown here is derived from an EMBL/GenBank/DDBJ whole genome shotgun (WGS) entry which is preliminary data.</text>
</comment>
<evidence type="ECO:0000256" key="3">
    <source>
        <dbReference type="SAM" id="SignalP"/>
    </source>
</evidence>
<dbReference type="EMBL" id="JAGGKS010000006">
    <property type="protein sequence ID" value="MBP1926263.1"/>
    <property type="molecule type" value="Genomic_DNA"/>
</dbReference>
<dbReference type="Proteomes" id="UP001519342">
    <property type="component" value="Unassembled WGS sequence"/>
</dbReference>
<dbReference type="InterPro" id="IPR030678">
    <property type="entry name" value="Peptide/Ni-bd"/>
</dbReference>
<protein>
    <submittedName>
        <fullName evidence="5">Peptide/nickel transport system substrate-binding protein</fullName>
    </submittedName>
</protein>
<dbReference type="RefSeq" id="WP_209512001.1">
    <property type="nucleotide sequence ID" value="NZ_JAGGKS010000006.1"/>
</dbReference>
<feature type="chain" id="PRO_5045919844" evidence="3">
    <location>
        <begin position="19"/>
        <end position="549"/>
    </location>
</feature>
<dbReference type="PIRSF" id="PIRSF002741">
    <property type="entry name" value="MppA"/>
    <property type="match status" value="1"/>
</dbReference>
<dbReference type="Gene3D" id="3.40.190.10">
    <property type="entry name" value="Periplasmic binding protein-like II"/>
    <property type="match status" value="1"/>
</dbReference>
<sequence>MKKFISLIIILLLSLSLAACDTAGQTEKTEQPMTSEQGLKKTAREERVLRMDGDNLGYPSVFTSSPKGRGYLLVSFTFDTLVWKDETGVIPLIAKDWSISDDNKTYTFNLNENIKFTDGTPLTAEDVKFSFDYLKEHPYQWVSVAPVEQVTAVDEKTVQIVLNEVYVPFVTDIAGNVPIMPKHIWENVTEPEKFNTKEAIVGSGPLILESYDKESGVYIYNANKDYFMGEVQIDKLIMSSVKNTKEALVADEIDMASNVKYGEAMKLKEENSKYKVIEGPGLWVGRLYFNFGIEELNIKEVRQAMYYAINRDELVQKALKGAAEVGNPGHIHPTSEWYSSDIKNYDYDTETAIELLTSVGITDTNENGIVEYNGKDLSYEFIVPEEQVPLAELITKYLGDIGIKLEVKAMDQNTIASLIKEGKFTLAFNGHGSFGGDPVLLKGFVSEETAASTPQVTTQGGQNWHNEEFNTIFNQQIVELDREKRYELVGKLQNIISDELPTLTLYYKKSISAYNPEVFDGWFFTKDGVSLAVPTIHNKLIFVRGQWNK</sequence>
<evidence type="ECO:0000259" key="4">
    <source>
        <dbReference type="Pfam" id="PF00496"/>
    </source>
</evidence>
<evidence type="ECO:0000313" key="6">
    <source>
        <dbReference type="Proteomes" id="UP001519342"/>
    </source>
</evidence>
<keyword evidence="1 3" id="KW-0732">Signal</keyword>
<accession>A0ABS4GEZ1</accession>
<gene>
    <name evidence="5" type="ORF">J2Z76_002128</name>
</gene>
<dbReference type="PANTHER" id="PTHR30290">
    <property type="entry name" value="PERIPLASMIC BINDING COMPONENT OF ABC TRANSPORTER"/>
    <property type="match status" value="1"/>
</dbReference>
<dbReference type="SUPFAM" id="SSF53850">
    <property type="entry name" value="Periplasmic binding protein-like II"/>
    <property type="match status" value="1"/>
</dbReference>
<feature type="region of interest" description="Disordered" evidence="2">
    <location>
        <begin position="25"/>
        <end position="44"/>
    </location>
</feature>
<dbReference type="PANTHER" id="PTHR30290:SF64">
    <property type="entry name" value="ABC TRANSPORTER PERIPLASMIC BINDING PROTEIN"/>
    <property type="match status" value="1"/>
</dbReference>
<name>A0ABS4GEZ1_9FIRM</name>
<dbReference type="Gene3D" id="3.10.105.10">
    <property type="entry name" value="Dipeptide-binding Protein, Domain 3"/>
    <property type="match status" value="1"/>
</dbReference>
<evidence type="ECO:0000256" key="1">
    <source>
        <dbReference type="ARBA" id="ARBA00022729"/>
    </source>
</evidence>
<dbReference type="InterPro" id="IPR000914">
    <property type="entry name" value="SBP_5_dom"/>
</dbReference>
<evidence type="ECO:0000256" key="2">
    <source>
        <dbReference type="SAM" id="MobiDB-lite"/>
    </source>
</evidence>
<dbReference type="InterPro" id="IPR039424">
    <property type="entry name" value="SBP_5"/>
</dbReference>
<dbReference type="Pfam" id="PF00496">
    <property type="entry name" value="SBP_bac_5"/>
    <property type="match status" value="1"/>
</dbReference>
<feature type="signal peptide" evidence="3">
    <location>
        <begin position="1"/>
        <end position="18"/>
    </location>
</feature>